<dbReference type="AlphaFoldDB" id="A0A6B1DXT9"/>
<sequence>MRNFDNFRFVAIPPEPSELVARSARILADEIASRTDRNLTVVENPPSDAAGFVLGTVEAPGHLQDLWSSSDLNLSTDAKDAYRIRTTGSGEGETIGVLGNSPRAVLFGVGRVLRQMHMTKSRWTGSDSISVDAVPDYSLIGHQLGYRDKTNSYCAWDEAQFRRYILDLALFGTNAIEVIPPRTDDLDDSPHFPIPHLDMLEVQSRICDELDMDVWIWFPVMQADYTDEAQIEGECEFWDEVLSRMPRLNHVFVPGGDPGHTRAPVLMDLLERLSKVVAKHHQGVGIWISPQGFDHEDMPYFLNYLEKRSPDWVGGVVHGPWVNIPMGQFREMVPDRYPIRNYPDITHTLSAQFPVPDWDVAFATTIGREPVNPRPVDEEHCFRISQPGTTGMLTYSEGCNDDVNKFVWSSLSWGDQQDVFQTLVEYSRMYIDPDIAHDFAHGLLALERNWRGPLAVNRGVQTTLRQFQAMEKAASPFLLRNWRFQQALYRAYYDAYVHQRLLYETGLEAEALDALGKATVQGSRASIREAFHIWDRAVTTPIAQNLRTRVFQLAEALFQSIRMQLSVPMYGAQYETRGANLDAIDYPLNDRIWWRMRLSEVISLKTEEERLAALDSLLSRLDATPGGFHDDLVRPHDLSRVQDLRPYAEDPGALRTPSRRFPYRKDSQNLPISWRGGLVMLGTSPLRICYENLEPGEDYELRIAYAGISRSYVRLDTEEGVEIHDYMPTIQTPDLQRFDVPAEAVVDGTLNLIWRPHEGVSSSGVICDMSEIVLCKKSWLNSN</sequence>
<protein>
    <recommendedName>
        <fullName evidence="3">Alpha glucuronidase N-terminal domain-containing protein</fullName>
    </recommendedName>
</protein>
<accession>A0A6B1DXT9</accession>
<comment type="caution">
    <text evidence="2">The sequence shown here is derived from an EMBL/GenBank/DDBJ whole genome shotgun (WGS) entry which is preliminary data.</text>
</comment>
<keyword evidence="1" id="KW-0378">Hydrolase</keyword>
<dbReference type="SUPFAM" id="SSF55545">
    <property type="entry name" value="beta-N-acetylhexosaminidase-like domain"/>
    <property type="match status" value="1"/>
</dbReference>
<reference evidence="2" key="1">
    <citation type="submission" date="2019-09" db="EMBL/GenBank/DDBJ databases">
        <title>Characterisation of the sponge microbiome using genome-centric metagenomics.</title>
        <authorList>
            <person name="Engelberts J.P."/>
            <person name="Robbins S.J."/>
            <person name="De Goeij J.M."/>
            <person name="Aranda M."/>
            <person name="Bell S.C."/>
            <person name="Webster N.S."/>
        </authorList>
    </citation>
    <scope>NUCLEOTIDE SEQUENCE</scope>
    <source>
        <strain evidence="2">SB0662_bin_9</strain>
    </source>
</reference>
<proteinExistence type="predicted"/>
<dbReference type="GO" id="GO:0016787">
    <property type="term" value="F:hydrolase activity"/>
    <property type="evidence" value="ECO:0007669"/>
    <property type="project" value="UniProtKB-KW"/>
</dbReference>
<dbReference type="InterPro" id="IPR029018">
    <property type="entry name" value="Hex-like_dom2"/>
</dbReference>
<evidence type="ECO:0008006" key="3">
    <source>
        <dbReference type="Google" id="ProtNLM"/>
    </source>
</evidence>
<gene>
    <name evidence="2" type="ORF">F4Y08_16255</name>
</gene>
<dbReference type="GO" id="GO:0005975">
    <property type="term" value="P:carbohydrate metabolic process"/>
    <property type="evidence" value="ECO:0007669"/>
    <property type="project" value="UniProtKB-ARBA"/>
</dbReference>
<evidence type="ECO:0000313" key="2">
    <source>
        <dbReference type="EMBL" id="MYD91856.1"/>
    </source>
</evidence>
<name>A0A6B1DXT9_9CHLR</name>
<dbReference type="EMBL" id="VXPY01000119">
    <property type="protein sequence ID" value="MYD91856.1"/>
    <property type="molecule type" value="Genomic_DNA"/>
</dbReference>
<evidence type="ECO:0000256" key="1">
    <source>
        <dbReference type="ARBA" id="ARBA00022801"/>
    </source>
</evidence>
<dbReference type="Gene3D" id="3.30.379.10">
    <property type="entry name" value="Chitobiase/beta-hexosaminidase domain 2-like"/>
    <property type="match status" value="1"/>
</dbReference>
<organism evidence="2">
    <name type="scientific">Caldilineaceae bacterium SB0662_bin_9</name>
    <dbReference type="NCBI Taxonomy" id="2605258"/>
    <lineage>
        <taxon>Bacteria</taxon>
        <taxon>Bacillati</taxon>
        <taxon>Chloroflexota</taxon>
        <taxon>Caldilineae</taxon>
        <taxon>Caldilineales</taxon>
        <taxon>Caldilineaceae</taxon>
    </lineage>
</organism>